<organism evidence="7 8">
    <name type="scientific">Parasedimentitalea psychrophila</name>
    <dbReference type="NCBI Taxonomy" id="2997337"/>
    <lineage>
        <taxon>Bacteria</taxon>
        <taxon>Pseudomonadati</taxon>
        <taxon>Pseudomonadota</taxon>
        <taxon>Alphaproteobacteria</taxon>
        <taxon>Rhodobacterales</taxon>
        <taxon>Paracoccaceae</taxon>
        <taxon>Parasedimentitalea</taxon>
    </lineage>
</organism>
<gene>
    <name evidence="7" type="ORF">QPJ95_06445</name>
</gene>
<keyword evidence="4" id="KW-0408">Iron</keyword>
<dbReference type="Proteomes" id="UP001238334">
    <property type="component" value="Chromosome"/>
</dbReference>
<sequence length="184" mass="20599">MKKHISDASSIEWGLHRQYPHHSEASPCSGLGLLSGMEGKSRMAEQAEVVRSSFSRVFAKKAELTNRFYHHFFLAQPEIEVMFTKNFGIQKEMFSSMLALVVRALEQPELFYLLTDKLRKQHAPLAINKEQWRAAVDALILAFREVLQDDLSAEEDAAWAAAATALVGAMAVPDDRPKTGDPLV</sequence>
<keyword evidence="5" id="KW-0813">Transport</keyword>
<accession>A0A9Y2L443</accession>
<dbReference type="PANTHER" id="PTHR43396">
    <property type="entry name" value="FLAVOHEMOPROTEIN"/>
    <property type="match status" value="1"/>
</dbReference>
<evidence type="ECO:0000313" key="8">
    <source>
        <dbReference type="Proteomes" id="UP001238334"/>
    </source>
</evidence>
<dbReference type="GO" id="GO:0020037">
    <property type="term" value="F:heme binding"/>
    <property type="evidence" value="ECO:0007669"/>
    <property type="project" value="InterPro"/>
</dbReference>
<dbReference type="GO" id="GO:0005344">
    <property type="term" value="F:oxygen carrier activity"/>
    <property type="evidence" value="ECO:0007669"/>
    <property type="project" value="UniProtKB-KW"/>
</dbReference>
<keyword evidence="2 5" id="KW-0561">Oxygen transport</keyword>
<evidence type="ECO:0000259" key="6">
    <source>
        <dbReference type="PROSITE" id="PS01033"/>
    </source>
</evidence>
<proteinExistence type="inferred from homology"/>
<evidence type="ECO:0000256" key="5">
    <source>
        <dbReference type="RuleBase" id="RU000356"/>
    </source>
</evidence>
<dbReference type="KEGG" id="ppso:QPJ95_06445"/>
<dbReference type="AlphaFoldDB" id="A0A9Y2L443"/>
<dbReference type="InterPro" id="IPR009050">
    <property type="entry name" value="Globin-like_sf"/>
</dbReference>
<keyword evidence="1 5" id="KW-0349">Heme</keyword>
<dbReference type="SUPFAM" id="SSF46458">
    <property type="entry name" value="Globin-like"/>
    <property type="match status" value="1"/>
</dbReference>
<dbReference type="GO" id="GO:0046872">
    <property type="term" value="F:metal ion binding"/>
    <property type="evidence" value="ECO:0007669"/>
    <property type="project" value="UniProtKB-KW"/>
</dbReference>
<dbReference type="PANTHER" id="PTHR43396:SF3">
    <property type="entry name" value="FLAVOHEMOPROTEIN"/>
    <property type="match status" value="1"/>
</dbReference>
<keyword evidence="8" id="KW-1185">Reference proteome</keyword>
<name>A0A9Y2L443_9RHOB</name>
<evidence type="ECO:0000256" key="2">
    <source>
        <dbReference type="ARBA" id="ARBA00022621"/>
    </source>
</evidence>
<dbReference type="RefSeq" id="WP_270917713.1">
    <property type="nucleotide sequence ID" value="NZ_CP127247.1"/>
</dbReference>
<evidence type="ECO:0000256" key="3">
    <source>
        <dbReference type="ARBA" id="ARBA00022723"/>
    </source>
</evidence>
<keyword evidence="3" id="KW-0479">Metal-binding</keyword>
<dbReference type="PROSITE" id="PS01033">
    <property type="entry name" value="GLOBIN"/>
    <property type="match status" value="1"/>
</dbReference>
<evidence type="ECO:0000256" key="1">
    <source>
        <dbReference type="ARBA" id="ARBA00022617"/>
    </source>
</evidence>
<evidence type="ECO:0000256" key="4">
    <source>
        <dbReference type="ARBA" id="ARBA00023004"/>
    </source>
</evidence>
<dbReference type="GO" id="GO:0008941">
    <property type="term" value="F:nitric oxide dioxygenase NAD(P)H activity"/>
    <property type="evidence" value="ECO:0007669"/>
    <property type="project" value="TreeGrafter"/>
</dbReference>
<dbReference type="InterPro" id="IPR012292">
    <property type="entry name" value="Globin/Proto"/>
</dbReference>
<evidence type="ECO:0000313" key="7">
    <source>
        <dbReference type="EMBL" id="WIY26554.1"/>
    </source>
</evidence>
<dbReference type="GO" id="GO:0046210">
    <property type="term" value="P:nitric oxide catabolic process"/>
    <property type="evidence" value="ECO:0007669"/>
    <property type="project" value="TreeGrafter"/>
</dbReference>
<dbReference type="Pfam" id="PF00042">
    <property type="entry name" value="Globin"/>
    <property type="match status" value="1"/>
</dbReference>
<dbReference type="Gene3D" id="1.10.490.10">
    <property type="entry name" value="Globins"/>
    <property type="match status" value="1"/>
</dbReference>
<protein>
    <submittedName>
        <fullName evidence="7">Globin domain-containing protein</fullName>
    </submittedName>
</protein>
<dbReference type="GO" id="GO:0071949">
    <property type="term" value="F:FAD binding"/>
    <property type="evidence" value="ECO:0007669"/>
    <property type="project" value="TreeGrafter"/>
</dbReference>
<dbReference type="InterPro" id="IPR000971">
    <property type="entry name" value="Globin"/>
</dbReference>
<comment type="similarity">
    <text evidence="5">Belongs to the globin family.</text>
</comment>
<dbReference type="EMBL" id="CP127247">
    <property type="protein sequence ID" value="WIY26554.1"/>
    <property type="molecule type" value="Genomic_DNA"/>
</dbReference>
<dbReference type="GO" id="GO:0019825">
    <property type="term" value="F:oxygen binding"/>
    <property type="evidence" value="ECO:0007669"/>
    <property type="project" value="InterPro"/>
</dbReference>
<dbReference type="GO" id="GO:0071500">
    <property type="term" value="P:cellular response to nitrosative stress"/>
    <property type="evidence" value="ECO:0007669"/>
    <property type="project" value="TreeGrafter"/>
</dbReference>
<feature type="domain" description="Globin" evidence="6">
    <location>
        <begin position="41"/>
        <end position="175"/>
    </location>
</feature>
<reference evidence="7 8" key="1">
    <citation type="submission" date="2023-06" db="EMBL/GenBank/DDBJ databases">
        <title>Parasedimentitalea psychrophila sp. nov., a psychrophilic bacterium isolated from deep-sea sediment.</title>
        <authorList>
            <person name="Li A."/>
        </authorList>
    </citation>
    <scope>NUCLEOTIDE SEQUENCE [LARGE SCALE GENOMIC DNA]</scope>
    <source>
        <strain evidence="7 8">QS115</strain>
    </source>
</reference>